<dbReference type="FunFam" id="2.40.160.50:FF:000001">
    <property type="entry name" value="Outer membrane protein assembly factor BamA"/>
    <property type="match status" value="1"/>
</dbReference>
<evidence type="ECO:0000313" key="11">
    <source>
        <dbReference type="EMBL" id="SES84812.1"/>
    </source>
</evidence>
<dbReference type="EMBL" id="FOHK01000002">
    <property type="protein sequence ID" value="SES84812.1"/>
    <property type="molecule type" value="Genomic_DNA"/>
</dbReference>
<feature type="domain" description="POTRA" evidence="10">
    <location>
        <begin position="266"/>
        <end position="344"/>
    </location>
</feature>
<organism evidence="11 12">
    <name type="scientific">Thalassotalea agarivorans</name>
    <name type="common">Thalassomonas agarivorans</name>
    <dbReference type="NCBI Taxonomy" id="349064"/>
    <lineage>
        <taxon>Bacteria</taxon>
        <taxon>Pseudomonadati</taxon>
        <taxon>Pseudomonadota</taxon>
        <taxon>Gammaproteobacteria</taxon>
        <taxon>Alteromonadales</taxon>
        <taxon>Colwelliaceae</taxon>
        <taxon>Thalassotalea</taxon>
    </lineage>
</organism>
<dbReference type="InterPro" id="IPR000184">
    <property type="entry name" value="Bac_surfAg_D15"/>
</dbReference>
<feature type="domain" description="POTRA" evidence="10">
    <location>
        <begin position="347"/>
        <end position="421"/>
    </location>
</feature>
<evidence type="ECO:0000256" key="4">
    <source>
        <dbReference type="ARBA" id="ARBA00022729"/>
    </source>
</evidence>
<keyword evidence="2 8" id="KW-1134">Transmembrane beta strand</keyword>
<dbReference type="Gene3D" id="2.40.160.50">
    <property type="entry name" value="membrane protein fhac: a member of the omp85/tpsb transporter family"/>
    <property type="match status" value="1"/>
</dbReference>
<dbReference type="PROSITE" id="PS51779">
    <property type="entry name" value="POTRA"/>
    <property type="match status" value="5"/>
</dbReference>
<evidence type="ECO:0000256" key="8">
    <source>
        <dbReference type="HAMAP-Rule" id="MF_01430"/>
    </source>
</evidence>
<dbReference type="Gene3D" id="3.10.20.310">
    <property type="entry name" value="membrane protein fhac"/>
    <property type="match status" value="5"/>
</dbReference>
<dbReference type="PANTHER" id="PTHR12815">
    <property type="entry name" value="SORTING AND ASSEMBLY MACHINERY SAMM50 PROTEIN FAMILY MEMBER"/>
    <property type="match status" value="1"/>
</dbReference>
<dbReference type="HAMAP" id="MF_01430">
    <property type="entry name" value="OM_assembly_BamA"/>
    <property type="match status" value="1"/>
</dbReference>
<dbReference type="GO" id="GO:0043165">
    <property type="term" value="P:Gram-negative-bacterium-type cell outer membrane assembly"/>
    <property type="evidence" value="ECO:0007669"/>
    <property type="project" value="UniProtKB-UniRule"/>
</dbReference>
<keyword evidence="4 8" id="KW-0732">Signal</keyword>
<dbReference type="NCBIfam" id="TIGR03303">
    <property type="entry name" value="OM_YaeT"/>
    <property type="match status" value="1"/>
</dbReference>
<dbReference type="OrthoDB" id="9803054at2"/>
<keyword evidence="6 8" id="KW-0472">Membrane</keyword>
<reference evidence="11 12" key="1">
    <citation type="submission" date="2016-10" db="EMBL/GenBank/DDBJ databases">
        <authorList>
            <person name="de Groot N.N."/>
        </authorList>
    </citation>
    <scope>NUCLEOTIDE SEQUENCE [LARGE SCALE GENOMIC DNA]</scope>
    <source>
        <strain evidence="11 12">DSM 19706</strain>
    </source>
</reference>
<dbReference type="FunFam" id="3.10.20.310:FF:000002">
    <property type="entry name" value="Outer membrane protein assembly factor BamA"/>
    <property type="match status" value="1"/>
</dbReference>
<evidence type="ECO:0000256" key="1">
    <source>
        <dbReference type="ARBA" id="ARBA00004370"/>
    </source>
</evidence>
<gene>
    <name evidence="8" type="primary">bamA</name>
    <name evidence="11" type="ORF">SAMN05660429_00575</name>
</gene>
<evidence type="ECO:0000256" key="7">
    <source>
        <dbReference type="ARBA" id="ARBA00023237"/>
    </source>
</evidence>
<feature type="domain" description="POTRA" evidence="10">
    <location>
        <begin position="92"/>
        <end position="172"/>
    </location>
</feature>
<dbReference type="Pfam" id="PF07244">
    <property type="entry name" value="POTRA"/>
    <property type="match status" value="4"/>
</dbReference>
<feature type="domain" description="POTRA" evidence="10">
    <location>
        <begin position="24"/>
        <end position="91"/>
    </location>
</feature>
<feature type="signal peptide" evidence="8">
    <location>
        <begin position="1"/>
        <end position="20"/>
    </location>
</feature>
<dbReference type="RefSeq" id="WP_093327523.1">
    <property type="nucleotide sequence ID" value="NZ_AP027363.1"/>
</dbReference>
<proteinExistence type="inferred from homology"/>
<dbReference type="GO" id="GO:1990063">
    <property type="term" value="C:Bam protein complex"/>
    <property type="evidence" value="ECO:0007669"/>
    <property type="project" value="TreeGrafter"/>
</dbReference>
<keyword evidence="7 8" id="KW-0998">Cell outer membrane</keyword>
<dbReference type="InterPro" id="IPR039910">
    <property type="entry name" value="D15-like"/>
</dbReference>
<dbReference type="InterPro" id="IPR010827">
    <property type="entry name" value="BamA/TamA_POTRA"/>
</dbReference>
<comment type="function">
    <text evidence="8">Part of the outer membrane protein assembly complex, which is involved in assembly and insertion of beta-barrel proteins into the outer membrane.</text>
</comment>
<dbReference type="Pfam" id="PF01103">
    <property type="entry name" value="Omp85"/>
    <property type="match status" value="1"/>
</dbReference>
<dbReference type="InterPro" id="IPR023707">
    <property type="entry name" value="OM_assembly_BamA"/>
</dbReference>
<evidence type="ECO:0000256" key="6">
    <source>
        <dbReference type="ARBA" id="ARBA00023136"/>
    </source>
</evidence>
<feature type="domain" description="POTRA" evidence="10">
    <location>
        <begin position="175"/>
        <end position="263"/>
    </location>
</feature>
<evidence type="ECO:0000256" key="9">
    <source>
        <dbReference type="NCBIfam" id="TIGR03303"/>
    </source>
</evidence>
<protein>
    <recommendedName>
        <fullName evidence="8 9">Outer membrane protein assembly factor BamA</fullName>
    </recommendedName>
</protein>
<feature type="chain" id="PRO_5011802307" description="Outer membrane protein assembly factor BamA" evidence="8">
    <location>
        <begin position="21"/>
        <end position="822"/>
    </location>
</feature>
<name>A0A1H9ZU66_THASX</name>
<comment type="similarity">
    <text evidence="8">Belongs to the BamA family.</text>
</comment>
<evidence type="ECO:0000313" key="12">
    <source>
        <dbReference type="Proteomes" id="UP000199308"/>
    </source>
</evidence>
<dbReference type="InterPro" id="IPR034746">
    <property type="entry name" value="POTRA"/>
</dbReference>
<evidence type="ECO:0000256" key="2">
    <source>
        <dbReference type="ARBA" id="ARBA00022452"/>
    </source>
</evidence>
<dbReference type="Proteomes" id="UP000199308">
    <property type="component" value="Unassembled WGS sequence"/>
</dbReference>
<accession>A0A1H9ZU66</accession>
<keyword evidence="5 8" id="KW-0677">Repeat</keyword>
<dbReference type="GO" id="GO:0051205">
    <property type="term" value="P:protein insertion into membrane"/>
    <property type="evidence" value="ECO:0007669"/>
    <property type="project" value="UniProtKB-UniRule"/>
</dbReference>
<dbReference type="AlphaFoldDB" id="A0A1H9ZU66"/>
<dbReference type="PANTHER" id="PTHR12815:SF23">
    <property type="entry name" value="OUTER MEMBRANE PROTEIN ASSEMBLY FACTOR BAMA"/>
    <property type="match status" value="1"/>
</dbReference>
<evidence type="ECO:0000256" key="5">
    <source>
        <dbReference type="ARBA" id="ARBA00022737"/>
    </source>
</evidence>
<evidence type="ECO:0000256" key="3">
    <source>
        <dbReference type="ARBA" id="ARBA00022692"/>
    </source>
</evidence>
<comment type="subcellular location">
    <subcellularLocation>
        <location evidence="8">Cell outer membrane</location>
    </subcellularLocation>
    <subcellularLocation>
        <location evidence="1">Membrane</location>
    </subcellularLocation>
</comment>
<evidence type="ECO:0000259" key="10">
    <source>
        <dbReference type="PROSITE" id="PS51779"/>
    </source>
</evidence>
<dbReference type="STRING" id="349064.SAMN05660429_00575"/>
<keyword evidence="3 8" id="KW-0812">Transmembrane</keyword>
<sequence length="822" mass="92009" precursor="true">MIRKIALAVLLAVSGTEVRAADSFQVEDIEIRGLQRVALGAALTHIPFNVGDTLNKFRISQSIKSLYKSGHFNDITVYREGNRLVYRVRERETISEIIFDGNKDLKDEQLIESLDGNNIRVGETLDRTVISGIEMGLEDFYHSVGKYNADVKTEITHLPRNRVNIKFVFNEGDAAAIKQINIVGNELFTDAELLEDFELTSDSPWWNFMAQDRYQKQTLQGDMEKVESYYLDRGYLRFAVDSTQVSMTPDKEKVYITMNVTEGEQYTISGVDFVGNMAGFESTIRALNPIRPDKLYNGALVTYTEEMISKFLGRFGYAYPKVTTIPEINDDDKTVKLSISVDPGKRIYVERINFQGNDVTADRVLRREMRQLEGAWLSNSQVEGSKLWLQRLPYIESVEFETNQIPGEDDLVEVDFTVKEQPSGSFTAGVGYGSTTKLSLNAGIQQNNFLGTGNQLGLSVNTVSYSRSAQISYTDPYFTVDGISLGGQIFYNQFDAGSANLVQYNNKTYGVGLNLGFPIDEYIRLNFGVGYKHNGITQLQTYEQIARFYEIYADPNDPDGGLEFKNFDLNAGISRVTLNRGTFPTAGSSQRLNVKMTTPNSDVQYFKVNLDTKWYFPLSNDQKWTVLTRFRAGYGNGYGTVDGNDQILPFWENFRAGGSETLRGFETNIVGPRAIFRYPVCVPGSPDPAAGGNVCLSPDQDIIDVSQRSVGGNAMILGGVELIVPTPFLDESYASSVRTSLFVDVGNVWDTEFNIDDYADLPEDQFDLLADFSDIGRFRSSAGLSVQWISPMGPMIFSFAKAIREEPGDDTSFFSFNIGKTF</sequence>
<keyword evidence="12" id="KW-1185">Reference proteome</keyword>
<dbReference type="PIRSF" id="PIRSF006076">
    <property type="entry name" value="OM_assembly_OMP85"/>
    <property type="match status" value="1"/>
</dbReference>
<comment type="subunit">
    <text evidence="8">Part of the Bam complex.</text>
</comment>